<accession>A0AAW2KA70</accession>
<proteinExistence type="predicted"/>
<dbReference type="Gene3D" id="3.30.420.10">
    <property type="entry name" value="Ribonuclease H-like superfamily/Ribonuclease H"/>
    <property type="match status" value="1"/>
</dbReference>
<dbReference type="EMBL" id="JACGWJ010000029">
    <property type="protein sequence ID" value="KAL0303752.1"/>
    <property type="molecule type" value="Genomic_DNA"/>
</dbReference>
<reference evidence="2" key="1">
    <citation type="submission" date="2020-06" db="EMBL/GenBank/DDBJ databases">
        <authorList>
            <person name="Li T."/>
            <person name="Hu X."/>
            <person name="Zhang T."/>
            <person name="Song X."/>
            <person name="Zhang H."/>
            <person name="Dai N."/>
            <person name="Sheng W."/>
            <person name="Hou X."/>
            <person name="Wei L."/>
        </authorList>
    </citation>
    <scope>NUCLEOTIDE SEQUENCE</scope>
    <source>
        <strain evidence="2">G02</strain>
        <tissue evidence="2">Leaf</tissue>
    </source>
</reference>
<dbReference type="GO" id="GO:0004523">
    <property type="term" value="F:RNA-DNA hybrid ribonuclease activity"/>
    <property type="evidence" value="ECO:0007669"/>
    <property type="project" value="InterPro"/>
</dbReference>
<dbReference type="Pfam" id="PF13456">
    <property type="entry name" value="RVT_3"/>
    <property type="match status" value="1"/>
</dbReference>
<dbReference type="InterPro" id="IPR036397">
    <property type="entry name" value="RNaseH_sf"/>
</dbReference>
<dbReference type="GO" id="GO:0003676">
    <property type="term" value="F:nucleic acid binding"/>
    <property type="evidence" value="ECO:0007669"/>
    <property type="project" value="InterPro"/>
</dbReference>
<dbReference type="AlphaFoldDB" id="A0AAW2KA70"/>
<name>A0AAW2KA70_SESRA</name>
<dbReference type="PANTHER" id="PTHR48475">
    <property type="entry name" value="RIBONUCLEASE H"/>
    <property type="match status" value="1"/>
</dbReference>
<gene>
    <name evidence="2" type="ORF">Sradi_6243300</name>
</gene>
<evidence type="ECO:0000313" key="2">
    <source>
        <dbReference type="EMBL" id="KAL0303752.1"/>
    </source>
</evidence>
<dbReference type="CDD" id="cd09279">
    <property type="entry name" value="RNase_HI_like"/>
    <property type="match status" value="1"/>
</dbReference>
<protein>
    <recommendedName>
        <fullName evidence="1">RNase H type-1 domain-containing protein</fullName>
    </recommendedName>
</protein>
<dbReference type="PANTHER" id="PTHR48475:SF2">
    <property type="entry name" value="RIBONUCLEASE H"/>
    <property type="match status" value="1"/>
</dbReference>
<dbReference type="InterPro" id="IPR002156">
    <property type="entry name" value="RNaseH_domain"/>
</dbReference>
<reference evidence="2" key="2">
    <citation type="journal article" date="2024" name="Plant">
        <title>Genomic evolution and insights into agronomic trait innovations of Sesamum species.</title>
        <authorList>
            <person name="Miao H."/>
            <person name="Wang L."/>
            <person name="Qu L."/>
            <person name="Liu H."/>
            <person name="Sun Y."/>
            <person name="Le M."/>
            <person name="Wang Q."/>
            <person name="Wei S."/>
            <person name="Zheng Y."/>
            <person name="Lin W."/>
            <person name="Duan Y."/>
            <person name="Cao H."/>
            <person name="Xiong S."/>
            <person name="Wang X."/>
            <person name="Wei L."/>
            <person name="Li C."/>
            <person name="Ma Q."/>
            <person name="Ju M."/>
            <person name="Zhao R."/>
            <person name="Li G."/>
            <person name="Mu C."/>
            <person name="Tian Q."/>
            <person name="Mei H."/>
            <person name="Zhang T."/>
            <person name="Gao T."/>
            <person name="Zhang H."/>
        </authorList>
    </citation>
    <scope>NUCLEOTIDE SEQUENCE</scope>
    <source>
        <strain evidence="2">G02</strain>
    </source>
</reference>
<dbReference type="InterPro" id="IPR012337">
    <property type="entry name" value="RNaseH-like_sf"/>
</dbReference>
<evidence type="ECO:0000259" key="1">
    <source>
        <dbReference type="Pfam" id="PF13456"/>
    </source>
</evidence>
<comment type="caution">
    <text evidence="2">The sequence shown here is derived from an EMBL/GenBank/DDBJ whole genome shotgun (WGS) entry which is preliminary data.</text>
</comment>
<sequence length="244" mass="27832">MMRPNASGHLIKWAVGFGEFDIEYQSKLAVKAQVFADFVVELVGEQEEQRKESWMLHVDGSSTSNAGGAEILHEPGGVEIEVTTKLDFPTTNNKAEYEDLTIGLKMALDAGIRELDVYMDSQLVAMQIDGSYEMREWSITRYLKKVKDLMSKFDKCIIKQILRDENTRADTFSKFGTMVTGVKERKIIVMVKDRASVEEVEVVQCVMEEKSWKSEMDEYLVRGAKSLRANRFTMVNGKLYRRSA</sequence>
<organism evidence="2">
    <name type="scientific">Sesamum radiatum</name>
    <name type="common">Black benniseed</name>
    <dbReference type="NCBI Taxonomy" id="300843"/>
    <lineage>
        <taxon>Eukaryota</taxon>
        <taxon>Viridiplantae</taxon>
        <taxon>Streptophyta</taxon>
        <taxon>Embryophyta</taxon>
        <taxon>Tracheophyta</taxon>
        <taxon>Spermatophyta</taxon>
        <taxon>Magnoliopsida</taxon>
        <taxon>eudicotyledons</taxon>
        <taxon>Gunneridae</taxon>
        <taxon>Pentapetalae</taxon>
        <taxon>asterids</taxon>
        <taxon>lamiids</taxon>
        <taxon>Lamiales</taxon>
        <taxon>Pedaliaceae</taxon>
        <taxon>Sesamum</taxon>
    </lineage>
</organism>
<dbReference type="SUPFAM" id="SSF53098">
    <property type="entry name" value="Ribonuclease H-like"/>
    <property type="match status" value="1"/>
</dbReference>
<feature type="domain" description="RNase H type-1" evidence="1">
    <location>
        <begin position="60"/>
        <end position="175"/>
    </location>
</feature>